<dbReference type="OrthoDB" id="134985at2"/>
<evidence type="ECO:0000313" key="2">
    <source>
        <dbReference type="EMBL" id="MCP2366767.1"/>
    </source>
</evidence>
<dbReference type="Proteomes" id="UP000199482">
    <property type="component" value="Chromosome I"/>
</dbReference>
<dbReference type="AlphaFoldDB" id="A0A1H1YPT6"/>
<reference evidence="3" key="2">
    <citation type="submission" date="2016-10" db="EMBL/GenBank/DDBJ databases">
        <authorList>
            <person name="de Groot N.N."/>
        </authorList>
    </citation>
    <scope>NUCLEOTIDE SEQUENCE [LARGE SCALE GENOMIC DNA]</scope>
    <source>
        <strain evidence="3">CPCC 202695</strain>
    </source>
</reference>
<evidence type="ECO:0000313" key="3">
    <source>
        <dbReference type="EMBL" id="SDT23483.1"/>
    </source>
</evidence>
<dbReference type="RefSeq" id="WP_092673752.1">
    <property type="nucleotide sequence ID" value="NZ_BMDN01000001.1"/>
</dbReference>
<feature type="region of interest" description="Disordered" evidence="1">
    <location>
        <begin position="612"/>
        <end position="633"/>
    </location>
</feature>
<proteinExistence type="predicted"/>
<evidence type="ECO:0000313" key="4">
    <source>
        <dbReference type="Proteomes" id="UP000199482"/>
    </source>
</evidence>
<dbReference type="EMBL" id="SODL02000001">
    <property type="protein sequence ID" value="MCP2366767.1"/>
    <property type="molecule type" value="Genomic_DNA"/>
</dbReference>
<keyword evidence="5" id="KW-1185">Reference proteome</keyword>
<evidence type="ECO:0000313" key="5">
    <source>
        <dbReference type="Proteomes" id="UP000893823"/>
    </source>
</evidence>
<feature type="compositionally biased region" description="Low complexity" evidence="1">
    <location>
        <begin position="614"/>
        <end position="626"/>
    </location>
</feature>
<organism evidence="3 4">
    <name type="scientific">Agromyces flavus</name>
    <dbReference type="NCBI Taxonomy" id="589382"/>
    <lineage>
        <taxon>Bacteria</taxon>
        <taxon>Bacillati</taxon>
        <taxon>Actinomycetota</taxon>
        <taxon>Actinomycetes</taxon>
        <taxon>Micrococcales</taxon>
        <taxon>Microbacteriaceae</taxon>
        <taxon>Agromyces</taxon>
    </lineage>
</organism>
<feature type="region of interest" description="Disordered" evidence="1">
    <location>
        <begin position="1041"/>
        <end position="1062"/>
    </location>
</feature>
<evidence type="ECO:0000256" key="1">
    <source>
        <dbReference type="SAM" id="MobiDB-lite"/>
    </source>
</evidence>
<dbReference type="Proteomes" id="UP000893823">
    <property type="component" value="Unassembled WGS sequence"/>
</dbReference>
<reference evidence="4" key="1">
    <citation type="submission" date="2016-10" db="EMBL/GenBank/DDBJ databases">
        <authorList>
            <person name="Varghese N."/>
            <person name="Submissions S."/>
        </authorList>
    </citation>
    <scope>NUCLEOTIDE SEQUENCE [LARGE SCALE GENOMIC DNA]</scope>
    <source>
        <strain evidence="4">CPCC 202695</strain>
    </source>
</reference>
<name>A0A1H1YPT6_9MICO</name>
<sequence length="1062" mass="112161">MSAPPPTSGAPAATADAGALDAAREYAALSGPFDPVQALQHGDTTPADAASLTTVAASLSQDCDKVMPSGGAGGWLMRGAIRRRVLDRLAADGTLPAAVERRRAAAPDAATVDLLDALEGRGIFTAESIDAAVADADRTLLERMAVGLGRADGHGPMRGELPRVKSALTRLELLGSGRAVTTDHRPDHEAELDRIIGWLDSGFATGPALALYIEGARGARTSALMEEVAARLLVRDDDWIVVRLDFDRAGLDVQDTVGLTMELARQVATQLPGSEAAIQQARQRAAGTMPGRSPLKGDSPERVPEELGLVLQHALSYPQRRLLMVLDDLELLRGRGATHPARLFEWIDELVDVTHAPVAVVGAGHGDALGSVHARIGQRIELPGLDDASAERELEHLGVDAADREAVRAIADGDPLTLRLAARVVTAHGPDALLRAAGRGALTATYLYRVLLSGVEDADLRRVAGAALVVRRLDPEAVHAVVGPRSGLRGLSAERAAELFDGLARLDWMMERDPVAPGFIRPRPDLRAAVLPHLYESAPTRSTALDRAAARWFDLRPEPWAAAEAAYHRLQLMRRRAEPPDIPRETLARIDLDAIAELPPQAQDLVRRARSVRTRTAPTAAPTDPGHAPDDDDVRELRAANDRSDWLEGDHLYARAFARAALAPGTPAADTALTFLWRSGRWSEARRLVDRLGGWRPTGPVPQRLASARLDTICRLEIGAETDFDALVDALGADTAFTAAAVSLAAEPMLASLLGGGLRFALHAIGAAVPDRRTGGDPDAAAIRRWAPGGPEPTRRGGRTAEVSSVVPAGWVRIADRTGAAIPSDSDPAVAMARTAAVLSPFADVVDTMSRLPSHAYLGGYAAAARPRLDALGFLAPSGARPWHDRVPTGAGLAVRSLADLGLLAEFAGAAAHLRRDRDLRLVAIAAERWRRTVAGAWSYGSRRPPAGWDRALDVTLADRLATIVDASDPVGIAHAHLEAWAPELASGSEVLRVIRERSPSLLAAATGAAARNGPGAAAALLLRRGLPSAFAPAVAVLVALDPPPPTTRPAPRAGPAEGTRS</sequence>
<reference evidence="2" key="3">
    <citation type="submission" date="2022-06" db="EMBL/GenBank/DDBJ databases">
        <title>Genomic Encyclopedia of Type Strains, Phase III (KMG-III): the genomes of soil and plant-associated and newly described type strains.</title>
        <authorList>
            <person name="Whitman W."/>
        </authorList>
    </citation>
    <scope>NUCLEOTIDE SEQUENCE</scope>
    <source>
        <strain evidence="2">CPCC 202695</strain>
    </source>
</reference>
<accession>A0A1H1YPT6</accession>
<dbReference type="STRING" id="589382.SAMN04489721_2842"/>
<evidence type="ECO:0008006" key="6">
    <source>
        <dbReference type="Google" id="ProtNLM"/>
    </source>
</evidence>
<gene>
    <name evidence="2" type="ORF">BCL57_000909</name>
    <name evidence="3" type="ORF">SAMN04489721_2842</name>
</gene>
<dbReference type="EMBL" id="LT629755">
    <property type="protein sequence ID" value="SDT23483.1"/>
    <property type="molecule type" value="Genomic_DNA"/>
</dbReference>
<protein>
    <recommendedName>
        <fullName evidence="6">AAA ATPase domain-containing protein</fullName>
    </recommendedName>
</protein>
<feature type="compositionally biased region" description="Low complexity" evidence="1">
    <location>
        <begin position="1050"/>
        <end position="1062"/>
    </location>
</feature>